<gene>
    <name evidence="3" type="ORF">OF897_05760</name>
</gene>
<sequence length="1004" mass="109051">MRKHTIFFIFMVCLTNILCQTKGQAKNDKIYMSPGGTLDNIFDHYGNKYDPSDILIGNERKSLSGTANKSTNPAPMSCGFFNLYFETGSGMEDASNPVHMARRNVVCRVFNDLSDFINSPLKTNGFNNKVNIWVRNINNAIPAPNTPSGVLGLASSFYSMPYNATAGFGGISDNEIWKTIHLGTDSYDGVFSPVNSNGSSSGVSGLFYHGMMAFNFSDSSINWNTDLSVASFPGLYDLYSVVLHEITHAVGFSSLINVSGNSKFGTGFNYFTRYDAFLKNSTSTEFLLKKAASACGEMYNYSFNNVLSNSILSPPNNLCSSKIRYVGLSNVPVFTPPGFTESSSLSHFDGSCVSPNPNFVTESAYATNSIRRYLKQEEKNVLVDLGYSVNSTFGVSTTYNGTTSYSGQLTGISVAGSNDGINYTNGTITFTGNPGTAINLSNLLSNDFDAAGFECLEDIFDSTATLSVTSGTAGTAVNYSSSVAGLHLLRYIPVNSAGKKGNITYVYVYVNEQNNCTPPTGTGCNPNANLVINPQFESFLPTQGFGNINKACNWSDAHIITGGADYFNANYTDPALKTPCNMMGYQPDNVANNKGYAGMIVRKSYGNQIYSESIKTTLASPLLPNTKYRLSFQVSLAEGNSKNAIKFQAYLSNNSTSYPGYGEIPIANPAMLFTDSNYATNTSTWKTITFDFTTGNVAGQTTLYLGGLSNIDFISNTPSPQGVNGCGYNNYNDSSVPNDFGACYYFVDNVSVTALENTIDMTLDLPQYICPNNVISDLSLYLTGSYFNGTFSGNGVTGNTFNANAAGLGTHTIYYTYTNTSGCVITISDVIFVTDRESICGPGNNCPQNYSFYATETNPNASYQASEYIYTGTDYLVQSSNTVNLKAGKYILMEPNSHIEYGSTFSAIIEDCQTNFARSSTEKPLPGIEQSGDELQLYPNPAGDFLNIKIQSPITKVEIYDASGKKMNFRLEGNRVNVSHFVSGSYMIYVETKVNKFTKKFIKK</sequence>
<evidence type="ECO:0000259" key="2">
    <source>
        <dbReference type="Pfam" id="PF18962"/>
    </source>
</evidence>
<keyword evidence="1" id="KW-0732">Signal</keyword>
<dbReference type="RefSeq" id="WP_267264733.1">
    <property type="nucleotide sequence ID" value="NZ_JAOVZW010000004.1"/>
</dbReference>
<dbReference type="InterPro" id="IPR026444">
    <property type="entry name" value="Secre_tail"/>
</dbReference>
<dbReference type="Gene3D" id="2.60.120.260">
    <property type="entry name" value="Galactose-binding domain-like"/>
    <property type="match status" value="1"/>
</dbReference>
<evidence type="ECO:0000313" key="3">
    <source>
        <dbReference type="EMBL" id="MCX8523421.1"/>
    </source>
</evidence>
<dbReference type="Pfam" id="PF18962">
    <property type="entry name" value="Por_Secre_tail"/>
    <property type="match status" value="1"/>
</dbReference>
<dbReference type="EMBL" id="JAOVZW010000004">
    <property type="protein sequence ID" value="MCX8523421.1"/>
    <property type="molecule type" value="Genomic_DNA"/>
</dbReference>
<comment type="caution">
    <text evidence="3">The sequence shown here is derived from an EMBL/GenBank/DDBJ whole genome shotgun (WGS) entry which is preliminary data.</text>
</comment>
<keyword evidence="4" id="KW-1185">Reference proteome</keyword>
<protein>
    <submittedName>
        <fullName evidence="3">T9SS type A sorting domain-containing protein</fullName>
    </submittedName>
</protein>
<reference evidence="3" key="1">
    <citation type="submission" date="2022-10" db="EMBL/GenBank/DDBJ databases">
        <title>Chryseobacterium sp. nov., a novel bacterial species.</title>
        <authorList>
            <person name="Cao Y."/>
        </authorList>
    </citation>
    <scope>NUCLEOTIDE SEQUENCE</scope>
    <source>
        <strain evidence="3">CCTCC AB2015118</strain>
    </source>
</reference>
<evidence type="ECO:0000256" key="1">
    <source>
        <dbReference type="ARBA" id="ARBA00022729"/>
    </source>
</evidence>
<dbReference type="Proteomes" id="UP001073122">
    <property type="component" value="Unassembled WGS sequence"/>
</dbReference>
<evidence type="ECO:0000313" key="4">
    <source>
        <dbReference type="Proteomes" id="UP001073122"/>
    </source>
</evidence>
<name>A0ABT3XQM2_9FLAO</name>
<dbReference type="NCBIfam" id="TIGR04183">
    <property type="entry name" value="Por_Secre_tail"/>
    <property type="match status" value="1"/>
</dbReference>
<organism evidence="3 4">
    <name type="scientific">Chryseobacterium formosus</name>
    <dbReference type="NCBI Taxonomy" id="1537363"/>
    <lineage>
        <taxon>Bacteria</taxon>
        <taxon>Pseudomonadati</taxon>
        <taxon>Bacteroidota</taxon>
        <taxon>Flavobacteriia</taxon>
        <taxon>Flavobacteriales</taxon>
        <taxon>Weeksellaceae</taxon>
        <taxon>Chryseobacterium group</taxon>
        <taxon>Chryseobacterium</taxon>
    </lineage>
</organism>
<dbReference type="NCBIfam" id="NF045639">
    <property type="entry name" value="GCX_COOH"/>
    <property type="match status" value="1"/>
</dbReference>
<accession>A0ABT3XQM2</accession>
<dbReference type="InterPro" id="IPR055015">
    <property type="entry name" value="GCX_COOH"/>
</dbReference>
<feature type="domain" description="Secretion system C-terminal sorting" evidence="2">
    <location>
        <begin position="937"/>
        <end position="1002"/>
    </location>
</feature>
<proteinExistence type="predicted"/>